<protein>
    <submittedName>
        <fullName evidence="1">DUF2490 domain-containing protein</fullName>
    </submittedName>
</protein>
<keyword evidence="2" id="KW-1185">Reference proteome</keyword>
<evidence type="ECO:0000313" key="1">
    <source>
        <dbReference type="EMBL" id="PZF74418.1"/>
    </source>
</evidence>
<name>A0A2W2B2Z0_9BACT</name>
<gene>
    <name evidence="1" type="ORF">DN068_02230</name>
</gene>
<dbReference type="Pfam" id="PF10677">
    <property type="entry name" value="DUF2490"/>
    <property type="match status" value="1"/>
</dbReference>
<organism evidence="1 2">
    <name type="scientific">Taibaiella soli</name>
    <dbReference type="NCBI Taxonomy" id="1649169"/>
    <lineage>
        <taxon>Bacteria</taxon>
        <taxon>Pseudomonadati</taxon>
        <taxon>Bacteroidota</taxon>
        <taxon>Chitinophagia</taxon>
        <taxon>Chitinophagales</taxon>
        <taxon>Chitinophagaceae</taxon>
        <taxon>Taibaiella</taxon>
    </lineage>
</organism>
<comment type="caution">
    <text evidence="1">The sequence shown here is derived from an EMBL/GenBank/DDBJ whole genome shotgun (WGS) entry which is preliminary data.</text>
</comment>
<dbReference type="Proteomes" id="UP000248745">
    <property type="component" value="Unassembled WGS sequence"/>
</dbReference>
<accession>A0A2W2B2Z0</accession>
<dbReference type="InterPro" id="IPR019619">
    <property type="entry name" value="DUF2490"/>
</dbReference>
<dbReference type="EMBL" id="QKTW01000003">
    <property type="protein sequence ID" value="PZF74418.1"/>
    <property type="molecule type" value="Genomic_DNA"/>
</dbReference>
<dbReference type="AlphaFoldDB" id="A0A2W2B2Z0"/>
<evidence type="ECO:0000313" key="2">
    <source>
        <dbReference type="Proteomes" id="UP000248745"/>
    </source>
</evidence>
<proteinExistence type="predicted"/>
<dbReference type="OrthoDB" id="1118734at2"/>
<sequence>MGVVPNIRMIASHVENTICAIRLPTLYCGLSFCKDIIVNQLKNVRMGGFYKKLKLTTTICLSFALAQNASAQRLSTYNDIGWYNVFGTFNISKHISIIPEFQWRRNNIITDWQQLLARAGVQYHFDKGGTAAILYCFTMSYPIGDYPWGPYPFPEHRITEQVGFTGTTGIFNFSHRLRLEQRWLGQINQKGESGKVESWMYLNRARYQLRTDVAINRKKIEDKTFYVAAFDEILIGFGKNVNQNVFDQNRLGLLAGYRMNKNFRFEAGYLNQIVQQPAPVNGHPVYQYNQGPIVNLYVTK</sequence>
<reference evidence="1 2" key="1">
    <citation type="submission" date="2018-06" db="EMBL/GenBank/DDBJ databases">
        <title>Mucibacter soli gen. nov., sp. nov., a new member of the family Chitinophagaceae producing mucin.</title>
        <authorList>
            <person name="Kim M.-K."/>
            <person name="Park S."/>
            <person name="Kim T.-S."/>
            <person name="Joung Y."/>
            <person name="Han J.-H."/>
            <person name="Kim S.B."/>
        </authorList>
    </citation>
    <scope>NUCLEOTIDE SEQUENCE [LARGE SCALE GENOMIC DNA]</scope>
    <source>
        <strain evidence="1 2">R1-15</strain>
    </source>
</reference>